<keyword evidence="12" id="KW-1185">Reference proteome</keyword>
<keyword evidence="5" id="KW-0136">Cellulose degradation</keyword>
<dbReference type="OrthoDB" id="10257085at2759"/>
<keyword evidence="8" id="KW-0624">Polysaccharide degradation</keyword>
<keyword evidence="9" id="KW-1133">Transmembrane helix</keyword>
<dbReference type="Gene3D" id="1.50.10.10">
    <property type="match status" value="1"/>
</dbReference>
<dbReference type="Pfam" id="PF00759">
    <property type="entry name" value="Glyco_hydro_9"/>
    <property type="match status" value="1"/>
</dbReference>
<evidence type="ECO:0000256" key="5">
    <source>
        <dbReference type="ARBA" id="ARBA00023001"/>
    </source>
</evidence>
<evidence type="ECO:0000256" key="8">
    <source>
        <dbReference type="ARBA" id="ARBA00023326"/>
    </source>
</evidence>
<evidence type="ECO:0000256" key="7">
    <source>
        <dbReference type="ARBA" id="ARBA00023295"/>
    </source>
</evidence>
<keyword evidence="6" id="KW-0119">Carbohydrate metabolism</keyword>
<evidence type="ECO:0000256" key="4">
    <source>
        <dbReference type="ARBA" id="ARBA00022801"/>
    </source>
</evidence>
<keyword evidence="9" id="KW-0812">Transmembrane</keyword>
<comment type="similarity">
    <text evidence="2">Belongs to the glycosyl hydrolase 9 (cellulase E) family.</text>
</comment>
<protein>
    <recommendedName>
        <fullName evidence="3">cellulase</fullName>
        <ecNumber evidence="3">3.2.1.4</ecNumber>
    </recommendedName>
</protein>
<dbReference type="InterPro" id="IPR012341">
    <property type="entry name" value="6hp_glycosidase-like_sf"/>
</dbReference>
<keyword evidence="4" id="KW-0378">Hydrolase</keyword>
<accession>A0A1X2H5U1</accession>
<organism evidence="11 12">
    <name type="scientific">Syncephalastrum racemosum</name>
    <name type="common">Filamentous fungus</name>
    <dbReference type="NCBI Taxonomy" id="13706"/>
    <lineage>
        <taxon>Eukaryota</taxon>
        <taxon>Fungi</taxon>
        <taxon>Fungi incertae sedis</taxon>
        <taxon>Mucoromycota</taxon>
        <taxon>Mucoromycotina</taxon>
        <taxon>Mucoromycetes</taxon>
        <taxon>Mucorales</taxon>
        <taxon>Syncephalastraceae</taxon>
        <taxon>Syncephalastrum</taxon>
    </lineage>
</organism>
<name>A0A1X2H5U1_SYNRA</name>
<dbReference type="GO" id="GO:0030245">
    <property type="term" value="P:cellulose catabolic process"/>
    <property type="evidence" value="ECO:0007669"/>
    <property type="project" value="UniProtKB-KW"/>
</dbReference>
<evidence type="ECO:0000256" key="6">
    <source>
        <dbReference type="ARBA" id="ARBA00023277"/>
    </source>
</evidence>
<evidence type="ECO:0000256" key="2">
    <source>
        <dbReference type="ARBA" id="ARBA00007072"/>
    </source>
</evidence>
<dbReference type="GO" id="GO:0008810">
    <property type="term" value="F:cellulase activity"/>
    <property type="evidence" value="ECO:0007669"/>
    <property type="project" value="UniProtKB-EC"/>
</dbReference>
<dbReference type="PANTHER" id="PTHR22298">
    <property type="entry name" value="ENDO-1,4-BETA-GLUCANASE"/>
    <property type="match status" value="1"/>
</dbReference>
<comment type="caution">
    <text evidence="11">The sequence shown here is derived from an EMBL/GenBank/DDBJ whole genome shotgun (WGS) entry which is preliminary data.</text>
</comment>
<sequence>MTLIAWGASEWYQGYEYAGQTAQLDEMLRWGADWLMKTHPRPNILYSQVGEQDTKEDYWGPDTDIPQERPSYSNRTTSVIAAATASALASTAYFYQQQLQNSTYALRLTRHAVQVFQLAQVLRKSENITTTSPYMTYSALWLYRLTGDQTYHGAAIKHFDYYGSDDPMAVAVYVLGSQVNGTDSESYKEAAEAYLESLLVHHADYTPGGLYIPEHDDTSACDTSRTCAAMHVAMIATLHDPVQHKKFTQQQLEYILGRNPNSMPYIVGVNADSPKNPRHAGAAGGANSEAFENDAYPTNYTLYGALVAGPDANDEFQDKRSAASFTSVRVTYNAAYQSLLAYQILQSAGDPPFTNTTSSPQDDMTRPPTPPWLIGLIVSVIIVLGILALAGVCYARRRKSQSQQRH</sequence>
<evidence type="ECO:0000256" key="1">
    <source>
        <dbReference type="ARBA" id="ARBA00000966"/>
    </source>
</evidence>
<dbReference type="AlphaFoldDB" id="A0A1X2H5U1"/>
<gene>
    <name evidence="11" type="ORF">BCR43DRAFT_516862</name>
</gene>
<evidence type="ECO:0000256" key="9">
    <source>
        <dbReference type="SAM" id="Phobius"/>
    </source>
</evidence>
<dbReference type="InterPro" id="IPR001701">
    <property type="entry name" value="Glyco_hydro_9"/>
</dbReference>
<keyword evidence="9" id="KW-0472">Membrane</keyword>
<dbReference type="SUPFAM" id="SSF48208">
    <property type="entry name" value="Six-hairpin glycosidases"/>
    <property type="match status" value="1"/>
</dbReference>
<keyword evidence="7 11" id="KW-0326">Glycosidase</keyword>
<dbReference type="STRING" id="13706.A0A1X2H5U1"/>
<evidence type="ECO:0000256" key="3">
    <source>
        <dbReference type="ARBA" id="ARBA00012601"/>
    </source>
</evidence>
<evidence type="ECO:0000259" key="10">
    <source>
        <dbReference type="Pfam" id="PF00759"/>
    </source>
</evidence>
<comment type="catalytic activity">
    <reaction evidence="1">
        <text>Endohydrolysis of (1-&gt;4)-beta-D-glucosidic linkages in cellulose, lichenin and cereal beta-D-glucans.</text>
        <dbReference type="EC" id="3.2.1.4"/>
    </reaction>
</comment>
<dbReference type="EC" id="3.2.1.4" evidence="3"/>
<dbReference type="InterPro" id="IPR008928">
    <property type="entry name" value="6-hairpin_glycosidase_sf"/>
</dbReference>
<reference evidence="11 12" key="1">
    <citation type="submission" date="2016-07" db="EMBL/GenBank/DDBJ databases">
        <title>Pervasive Adenine N6-methylation of Active Genes in Fungi.</title>
        <authorList>
            <consortium name="DOE Joint Genome Institute"/>
            <person name="Mondo S.J."/>
            <person name="Dannebaum R.O."/>
            <person name="Kuo R.C."/>
            <person name="Labutti K."/>
            <person name="Haridas S."/>
            <person name="Kuo A."/>
            <person name="Salamov A."/>
            <person name="Ahrendt S.R."/>
            <person name="Lipzen A."/>
            <person name="Sullivan W."/>
            <person name="Andreopoulos W.B."/>
            <person name="Clum A."/>
            <person name="Lindquist E."/>
            <person name="Daum C."/>
            <person name="Ramamoorthy G.K."/>
            <person name="Gryganskyi A."/>
            <person name="Culley D."/>
            <person name="Magnuson J.K."/>
            <person name="James T.Y."/>
            <person name="O'Malley M.A."/>
            <person name="Stajich J.E."/>
            <person name="Spatafora J.W."/>
            <person name="Visel A."/>
            <person name="Grigoriev I.V."/>
        </authorList>
    </citation>
    <scope>NUCLEOTIDE SEQUENCE [LARGE SCALE GENOMIC DNA]</scope>
    <source>
        <strain evidence="11 12">NRRL 2496</strain>
    </source>
</reference>
<evidence type="ECO:0000313" key="11">
    <source>
        <dbReference type="EMBL" id="ORY93845.1"/>
    </source>
</evidence>
<dbReference type="EMBL" id="MCGN01000008">
    <property type="protein sequence ID" value="ORY93845.1"/>
    <property type="molecule type" value="Genomic_DNA"/>
</dbReference>
<dbReference type="Proteomes" id="UP000242180">
    <property type="component" value="Unassembled WGS sequence"/>
</dbReference>
<feature type="transmembrane region" description="Helical" evidence="9">
    <location>
        <begin position="372"/>
        <end position="395"/>
    </location>
</feature>
<proteinExistence type="inferred from homology"/>
<evidence type="ECO:0000313" key="12">
    <source>
        <dbReference type="Proteomes" id="UP000242180"/>
    </source>
</evidence>
<feature type="domain" description="Glycoside hydrolase family 9" evidence="10">
    <location>
        <begin position="1"/>
        <end position="339"/>
    </location>
</feature>
<dbReference type="InParanoid" id="A0A1X2H5U1"/>